<dbReference type="SUPFAM" id="SSF54534">
    <property type="entry name" value="FKBP-like"/>
    <property type="match status" value="1"/>
</dbReference>
<dbReference type="PANTHER" id="PTHR47245">
    <property type="entry name" value="PEPTIDYLPROLYL ISOMERASE"/>
    <property type="match status" value="1"/>
</dbReference>
<feature type="domain" description="PpiC" evidence="1">
    <location>
        <begin position="214"/>
        <end position="304"/>
    </location>
</feature>
<sequence length="379" mass="40743">MSRISRIFPALGAILLVFIVAGCGSESVPKGDVMNVDGTTTSKKTYNRWVLVAAKSAGQGGATPTLDPPKFTKCVAAAKAAAPKPVKGQVTPTDAEYLSQCRSQYRNIRDQVMTFLIRAQWLESEAAKMGITVTDAEVAAAFAKIRRQQFAKAVDYEKYLKGAGVTEADLLLRQRTQMLEQAITKKVNADVPKVTDAEVQAYYAKNKDQQFTQPAVRDTLVVLTKDKATAAKAKAEIEAGASWASVAKKYSIDPASKDSGGKLAVAKGQGEQALDAAVFRAAVGGGIEGPVDTTDGWYIIRVKKETPGVVTKLDAALTKSLRPTVLQQAQQKALQSFAKEYQARWKKLTECAAGYIVIDCNNYKKPKKATTPATTQQGG</sequence>
<dbReference type="PROSITE" id="PS51257">
    <property type="entry name" value="PROKAR_LIPOPROTEIN"/>
    <property type="match status" value="1"/>
</dbReference>
<dbReference type="PROSITE" id="PS50198">
    <property type="entry name" value="PPIC_PPIASE_2"/>
    <property type="match status" value="1"/>
</dbReference>
<gene>
    <name evidence="2" type="ORF">UFOPK3423_01383</name>
</gene>
<dbReference type="GO" id="GO:0003755">
    <property type="term" value="F:peptidyl-prolyl cis-trans isomerase activity"/>
    <property type="evidence" value="ECO:0007669"/>
    <property type="project" value="InterPro"/>
</dbReference>
<dbReference type="AlphaFoldDB" id="A0A6J7EJQ8"/>
<proteinExistence type="predicted"/>
<dbReference type="SUPFAM" id="SSF109998">
    <property type="entry name" value="Triger factor/SurA peptide-binding domain-like"/>
    <property type="match status" value="1"/>
</dbReference>
<reference evidence="2" key="1">
    <citation type="submission" date="2020-05" db="EMBL/GenBank/DDBJ databases">
        <authorList>
            <person name="Chiriac C."/>
            <person name="Salcher M."/>
            <person name="Ghai R."/>
            <person name="Kavagutti S V."/>
        </authorList>
    </citation>
    <scope>NUCLEOTIDE SEQUENCE</scope>
</reference>
<accession>A0A6J7EJQ8</accession>
<name>A0A6J7EJQ8_9ZZZZ</name>
<dbReference type="Gene3D" id="1.10.4030.10">
    <property type="entry name" value="Porin chaperone SurA, peptide-binding domain"/>
    <property type="match status" value="1"/>
</dbReference>
<evidence type="ECO:0000259" key="1">
    <source>
        <dbReference type="PROSITE" id="PS50198"/>
    </source>
</evidence>
<dbReference type="InterPro" id="IPR000297">
    <property type="entry name" value="PPIase_PpiC"/>
</dbReference>
<dbReference type="InterPro" id="IPR050245">
    <property type="entry name" value="PrsA_foldase"/>
</dbReference>
<dbReference type="Pfam" id="PF13624">
    <property type="entry name" value="SurA_N_3"/>
    <property type="match status" value="1"/>
</dbReference>
<dbReference type="EMBL" id="CAFBLQ010000182">
    <property type="protein sequence ID" value="CAB4881414.1"/>
    <property type="molecule type" value="Genomic_DNA"/>
</dbReference>
<dbReference type="InterPro" id="IPR046357">
    <property type="entry name" value="PPIase_dom_sf"/>
</dbReference>
<dbReference type="Gene3D" id="3.10.50.40">
    <property type="match status" value="1"/>
</dbReference>
<organism evidence="2">
    <name type="scientific">freshwater metagenome</name>
    <dbReference type="NCBI Taxonomy" id="449393"/>
    <lineage>
        <taxon>unclassified sequences</taxon>
        <taxon>metagenomes</taxon>
        <taxon>ecological metagenomes</taxon>
    </lineage>
</organism>
<dbReference type="Pfam" id="PF13145">
    <property type="entry name" value="Rotamase_2"/>
    <property type="match status" value="1"/>
</dbReference>
<evidence type="ECO:0000313" key="2">
    <source>
        <dbReference type="EMBL" id="CAB4881414.1"/>
    </source>
</evidence>
<dbReference type="PANTHER" id="PTHR47245:SF2">
    <property type="entry name" value="PEPTIDYL-PROLYL CIS-TRANS ISOMERASE HP_0175-RELATED"/>
    <property type="match status" value="1"/>
</dbReference>
<protein>
    <submittedName>
        <fullName evidence="2">Unannotated protein</fullName>
    </submittedName>
</protein>
<dbReference type="InterPro" id="IPR027304">
    <property type="entry name" value="Trigger_fact/SurA_dom_sf"/>
</dbReference>